<dbReference type="EMBL" id="QOKY01000196">
    <property type="protein sequence ID" value="RMZ53728.1"/>
    <property type="molecule type" value="Genomic_DNA"/>
</dbReference>
<dbReference type="Proteomes" id="UP000279271">
    <property type="component" value="Unassembled WGS sequence"/>
</dbReference>
<proteinExistence type="predicted"/>
<protein>
    <submittedName>
        <fullName evidence="2">Uncharacterized protein</fullName>
    </submittedName>
</protein>
<comment type="caution">
    <text evidence="2">The sequence shown here is derived from an EMBL/GenBank/DDBJ whole genome shotgun (WGS) entry which is preliminary data.</text>
</comment>
<gene>
    <name evidence="2" type="ORF">APUTEX25_003262</name>
</gene>
<reference evidence="3" key="1">
    <citation type="journal article" date="2018" name="Algal Res.">
        <title>Characterization of plant carbon substrate utilization by Auxenochlorella protothecoides.</title>
        <authorList>
            <person name="Vogler B.W."/>
            <person name="Starkenburg S.R."/>
            <person name="Sudasinghe N."/>
            <person name="Schambach J.Y."/>
            <person name="Rollin J.A."/>
            <person name="Pattathil S."/>
            <person name="Barry A.N."/>
        </authorList>
    </citation>
    <scope>NUCLEOTIDE SEQUENCE [LARGE SCALE GENOMIC DNA]</scope>
    <source>
        <strain evidence="3">UTEX 25</strain>
    </source>
</reference>
<dbReference type="AlphaFoldDB" id="A0A3M7KT71"/>
<feature type="compositionally biased region" description="Polar residues" evidence="1">
    <location>
        <begin position="118"/>
        <end position="133"/>
    </location>
</feature>
<feature type="compositionally biased region" description="Basic and acidic residues" evidence="1">
    <location>
        <begin position="90"/>
        <end position="116"/>
    </location>
</feature>
<organism evidence="2 3">
    <name type="scientific">Auxenochlorella protothecoides</name>
    <name type="common">Green microalga</name>
    <name type="synonym">Chlorella protothecoides</name>
    <dbReference type="NCBI Taxonomy" id="3075"/>
    <lineage>
        <taxon>Eukaryota</taxon>
        <taxon>Viridiplantae</taxon>
        <taxon>Chlorophyta</taxon>
        <taxon>core chlorophytes</taxon>
        <taxon>Trebouxiophyceae</taxon>
        <taxon>Chlorellales</taxon>
        <taxon>Chlorellaceae</taxon>
        <taxon>Auxenochlorella</taxon>
    </lineage>
</organism>
<evidence type="ECO:0000313" key="3">
    <source>
        <dbReference type="Proteomes" id="UP000279271"/>
    </source>
</evidence>
<evidence type="ECO:0000256" key="1">
    <source>
        <dbReference type="SAM" id="MobiDB-lite"/>
    </source>
</evidence>
<evidence type="ECO:0000313" key="2">
    <source>
        <dbReference type="EMBL" id="RMZ53728.1"/>
    </source>
</evidence>
<feature type="compositionally biased region" description="Polar residues" evidence="1">
    <location>
        <begin position="32"/>
        <end position="43"/>
    </location>
</feature>
<name>A0A3M7KT71_AUXPR</name>
<feature type="compositionally biased region" description="Low complexity" evidence="1">
    <location>
        <begin position="8"/>
        <end position="24"/>
    </location>
</feature>
<feature type="region of interest" description="Disordered" evidence="1">
    <location>
        <begin position="1"/>
        <end position="139"/>
    </location>
</feature>
<sequence>MKNGLAVAMRRASARAGKAAAAKRQTIRPASGASTVASPTSPDTLGMPPSPYSGKYDLLPDSQASEIETAVGAQRAERVADNASPNPRGSGDREHAALTDSHLETEAEDEGPRRPTAETPQSAAPQNASQGRSRTLKGPGARRTLLAAWEGASDAGSVLASPAPSETPLHVAAKVAIDVRRQGSTWDAVLSPRASGRPITLRKARFPPSPASHLGALAPLVSCPGPWMAAGSVTSPEAMLARAAAQLFSPPSSGRRRDSLTMLQRLSVDIQAPEGSLGF</sequence>
<accession>A0A3M7KT71</accession>